<dbReference type="Proteomes" id="UP000663825">
    <property type="component" value="Unassembled WGS sequence"/>
</dbReference>
<feature type="domain" description="ZZ-type" evidence="5">
    <location>
        <begin position="52"/>
        <end position="103"/>
    </location>
</feature>
<dbReference type="Proteomes" id="UP000663873">
    <property type="component" value="Unassembled WGS sequence"/>
</dbReference>
<evidence type="ECO:0000256" key="3">
    <source>
        <dbReference type="ARBA" id="ARBA00022833"/>
    </source>
</evidence>
<evidence type="ECO:0000256" key="4">
    <source>
        <dbReference type="PROSITE-ProRule" id="PRU00228"/>
    </source>
</evidence>
<proteinExistence type="predicted"/>
<accession>A0A817XW03</accession>
<evidence type="ECO:0000256" key="1">
    <source>
        <dbReference type="ARBA" id="ARBA00022723"/>
    </source>
</evidence>
<gene>
    <name evidence="6" type="ORF">TIS948_LOCUS25307</name>
    <name evidence="7" type="ORF">UJA718_LOCUS15295</name>
</gene>
<keyword evidence="3" id="KW-0862">Zinc</keyword>
<name>A0A817XW03_9BILA</name>
<dbReference type="SUPFAM" id="SSF57850">
    <property type="entry name" value="RING/U-box"/>
    <property type="match status" value="1"/>
</dbReference>
<organism evidence="6 8">
    <name type="scientific">Rotaria socialis</name>
    <dbReference type="NCBI Taxonomy" id="392032"/>
    <lineage>
        <taxon>Eukaryota</taxon>
        <taxon>Metazoa</taxon>
        <taxon>Spiralia</taxon>
        <taxon>Gnathifera</taxon>
        <taxon>Rotifera</taxon>
        <taxon>Eurotatoria</taxon>
        <taxon>Bdelloidea</taxon>
        <taxon>Philodinida</taxon>
        <taxon>Philodinidae</taxon>
        <taxon>Rotaria</taxon>
    </lineage>
</organism>
<dbReference type="InterPro" id="IPR043145">
    <property type="entry name" value="Znf_ZZ_sf"/>
</dbReference>
<dbReference type="PROSITE" id="PS50135">
    <property type="entry name" value="ZF_ZZ_2"/>
    <property type="match status" value="1"/>
</dbReference>
<sequence length="133" mass="14949">MKLLHSGYVDKRINIIAVSGCKLLHLYPVCQYDINSTESYSSLQRTIASLEHLDVICDGCSMAPLKGIRYQCEQCVPIFDLCDNCLRKSHTHHTLKIIPHALLHSVNQKALAQRTIILANLNGVPKWRDPLTG</sequence>
<keyword evidence="2 4" id="KW-0863">Zinc-finger</keyword>
<comment type="caution">
    <text evidence="6">The sequence shown here is derived from an EMBL/GenBank/DDBJ whole genome shotgun (WGS) entry which is preliminary data.</text>
</comment>
<reference evidence="6" key="1">
    <citation type="submission" date="2021-02" db="EMBL/GenBank/DDBJ databases">
        <authorList>
            <person name="Nowell W R."/>
        </authorList>
    </citation>
    <scope>NUCLEOTIDE SEQUENCE</scope>
</reference>
<evidence type="ECO:0000256" key="2">
    <source>
        <dbReference type="ARBA" id="ARBA00022771"/>
    </source>
</evidence>
<evidence type="ECO:0000259" key="5">
    <source>
        <dbReference type="PROSITE" id="PS50135"/>
    </source>
</evidence>
<evidence type="ECO:0000313" key="9">
    <source>
        <dbReference type="Proteomes" id="UP000663873"/>
    </source>
</evidence>
<dbReference type="EMBL" id="CAJOBP010002245">
    <property type="protein sequence ID" value="CAF4343314.1"/>
    <property type="molecule type" value="Genomic_DNA"/>
</dbReference>
<dbReference type="GO" id="GO:0008270">
    <property type="term" value="F:zinc ion binding"/>
    <property type="evidence" value="ECO:0007669"/>
    <property type="project" value="UniProtKB-KW"/>
</dbReference>
<keyword evidence="1" id="KW-0479">Metal-binding</keyword>
<dbReference type="EMBL" id="CAJNXB010004379">
    <property type="protein sequence ID" value="CAF3373770.1"/>
    <property type="molecule type" value="Genomic_DNA"/>
</dbReference>
<protein>
    <recommendedName>
        <fullName evidence="5">ZZ-type domain-containing protein</fullName>
    </recommendedName>
</protein>
<evidence type="ECO:0000313" key="7">
    <source>
        <dbReference type="EMBL" id="CAF4343314.1"/>
    </source>
</evidence>
<dbReference type="Gene3D" id="3.30.60.90">
    <property type="match status" value="1"/>
</dbReference>
<dbReference type="InterPro" id="IPR000433">
    <property type="entry name" value="Znf_ZZ"/>
</dbReference>
<evidence type="ECO:0000313" key="6">
    <source>
        <dbReference type="EMBL" id="CAF3373770.1"/>
    </source>
</evidence>
<dbReference type="Pfam" id="PF00569">
    <property type="entry name" value="ZZ"/>
    <property type="match status" value="1"/>
</dbReference>
<dbReference type="SMART" id="SM00291">
    <property type="entry name" value="ZnF_ZZ"/>
    <property type="match status" value="1"/>
</dbReference>
<evidence type="ECO:0000313" key="8">
    <source>
        <dbReference type="Proteomes" id="UP000663825"/>
    </source>
</evidence>
<dbReference type="OrthoDB" id="20473at2759"/>
<dbReference type="AlphaFoldDB" id="A0A817XW03"/>
<keyword evidence="9" id="KW-1185">Reference proteome</keyword>